<dbReference type="InterPro" id="IPR009409">
    <property type="entry name" value="DUF1059"/>
</dbReference>
<dbReference type="Pfam" id="PF06348">
    <property type="entry name" value="DUF1059"/>
    <property type="match status" value="1"/>
</dbReference>
<dbReference type="AlphaFoldDB" id="A0A916Y266"/>
<dbReference type="EMBL" id="BMJJ01000008">
    <property type="protein sequence ID" value="GGD28157.1"/>
    <property type="molecule type" value="Genomic_DNA"/>
</dbReference>
<name>A0A916Y266_9HYPH</name>
<dbReference type="Proteomes" id="UP000613160">
    <property type="component" value="Unassembled WGS sequence"/>
</dbReference>
<dbReference type="RefSeq" id="WP_188852937.1">
    <property type="nucleotide sequence ID" value="NZ_BMJJ01000008.1"/>
</dbReference>
<comment type="caution">
    <text evidence="1">The sequence shown here is derived from an EMBL/GenBank/DDBJ whole genome shotgun (WGS) entry which is preliminary data.</text>
</comment>
<protein>
    <recommendedName>
        <fullName evidence="3">DUF1059 domain-containing protein</fullName>
    </recommendedName>
</protein>
<accession>A0A916Y266</accession>
<reference evidence="1" key="1">
    <citation type="journal article" date="2014" name="Int. J. Syst. Evol. Microbiol.">
        <title>Complete genome sequence of Corynebacterium casei LMG S-19264T (=DSM 44701T), isolated from a smear-ripened cheese.</title>
        <authorList>
            <consortium name="US DOE Joint Genome Institute (JGI-PGF)"/>
            <person name="Walter F."/>
            <person name="Albersmeier A."/>
            <person name="Kalinowski J."/>
            <person name="Ruckert C."/>
        </authorList>
    </citation>
    <scope>NUCLEOTIDE SEQUENCE</scope>
    <source>
        <strain evidence="1">CGMCC 1.15493</strain>
    </source>
</reference>
<evidence type="ECO:0000313" key="1">
    <source>
        <dbReference type="EMBL" id="GGD28157.1"/>
    </source>
</evidence>
<evidence type="ECO:0008006" key="3">
    <source>
        <dbReference type="Google" id="ProtNLM"/>
    </source>
</evidence>
<gene>
    <name evidence="1" type="ORF">GCM10011335_34140</name>
</gene>
<reference evidence="1" key="2">
    <citation type="submission" date="2020-09" db="EMBL/GenBank/DDBJ databases">
        <authorList>
            <person name="Sun Q."/>
            <person name="Zhou Y."/>
        </authorList>
    </citation>
    <scope>NUCLEOTIDE SEQUENCE</scope>
    <source>
        <strain evidence="1">CGMCC 1.15493</strain>
    </source>
</reference>
<organism evidence="1 2">
    <name type="scientific">Aureimonas glaciei</name>
    <dbReference type="NCBI Taxonomy" id="1776957"/>
    <lineage>
        <taxon>Bacteria</taxon>
        <taxon>Pseudomonadati</taxon>
        <taxon>Pseudomonadota</taxon>
        <taxon>Alphaproteobacteria</taxon>
        <taxon>Hyphomicrobiales</taxon>
        <taxon>Aurantimonadaceae</taxon>
        <taxon>Aureimonas</taxon>
    </lineage>
</organism>
<proteinExistence type="predicted"/>
<keyword evidence="2" id="KW-1185">Reference proteome</keyword>
<evidence type="ECO:0000313" key="2">
    <source>
        <dbReference type="Proteomes" id="UP000613160"/>
    </source>
</evidence>
<sequence length="58" mass="6576">MYEMNCAGVIPGCERIIRADSPAEVIRRAVMQARQLGVDRITPTMMDQFRQATTELPH</sequence>